<dbReference type="InterPro" id="IPR036987">
    <property type="entry name" value="SRA-YDG_sf"/>
</dbReference>
<comment type="caution">
    <text evidence="3">The sequence shown here is derived from an EMBL/GenBank/DDBJ whole genome shotgun (WGS) entry which is preliminary data.</text>
</comment>
<evidence type="ECO:0000313" key="4">
    <source>
        <dbReference type="Proteomes" id="UP000629371"/>
    </source>
</evidence>
<evidence type="ECO:0000259" key="2">
    <source>
        <dbReference type="PROSITE" id="PS51015"/>
    </source>
</evidence>
<evidence type="ECO:0000256" key="1">
    <source>
        <dbReference type="SAM" id="MobiDB-lite"/>
    </source>
</evidence>
<gene>
    <name evidence="3" type="ORF">JK360_37205</name>
</gene>
<dbReference type="SMART" id="SM00466">
    <property type="entry name" value="SRA"/>
    <property type="match status" value="1"/>
</dbReference>
<keyword evidence="3" id="KW-0378">Hydrolase</keyword>
<dbReference type="Pfam" id="PF02182">
    <property type="entry name" value="SAD_SRA"/>
    <property type="match status" value="1"/>
</dbReference>
<dbReference type="PANTHER" id="PTHR14140">
    <property type="entry name" value="E3 UBIQUITIN-PROTEIN LIGASE UHRF-RELATED"/>
    <property type="match status" value="1"/>
</dbReference>
<dbReference type="Pfam" id="PF13391">
    <property type="entry name" value="HNH_2"/>
    <property type="match status" value="1"/>
</dbReference>
<dbReference type="Gene3D" id="2.30.280.10">
    <property type="entry name" value="SRA-YDG"/>
    <property type="match status" value="1"/>
</dbReference>
<proteinExistence type="predicted"/>
<sequence>MAKKNAANPVKFGTPPGVHEGQHFKGHAELHEKGVHRQSGLGISGTAHQGVDSIVLSGGYLDDVYGESEIVYTGEGGRDRATQRMVADQTMDSRGNAGLLLNQALGNPVRVIRGLDIKRQKATGGYEYCGLFRVAESWTTIGKEGFRICQFRLLKLAPGELPKPQPVAPDGGKTTDLEEQFRRTVAYERLIRDSAVVREVKRMYDNTCQVCGLRLVVSPEGEAISEAAHIQALGKPHNGPDTLDNVLCLCPNCHALFDRGALQLTDAYEVIDGLTQKFLRALTRVKEHQIRVDCIRQHRSRWADRPYDG</sequence>
<keyword evidence="3" id="KW-0255">Endonuclease</keyword>
<dbReference type="SUPFAM" id="SSF88697">
    <property type="entry name" value="PUA domain-like"/>
    <property type="match status" value="1"/>
</dbReference>
<organism evidence="3 4">
    <name type="scientific">Streptomyces siderophoricus</name>
    <dbReference type="NCBI Taxonomy" id="2802281"/>
    <lineage>
        <taxon>Bacteria</taxon>
        <taxon>Bacillati</taxon>
        <taxon>Actinomycetota</taxon>
        <taxon>Actinomycetes</taxon>
        <taxon>Kitasatosporales</taxon>
        <taxon>Streptomycetaceae</taxon>
        <taxon>Streptomyces</taxon>
    </lineage>
</organism>
<dbReference type="InterPro" id="IPR003615">
    <property type="entry name" value="HNH_nuc"/>
</dbReference>
<dbReference type="InterPro" id="IPR045134">
    <property type="entry name" value="UHRF1/2-like"/>
</dbReference>
<dbReference type="GO" id="GO:0004519">
    <property type="term" value="F:endonuclease activity"/>
    <property type="evidence" value="ECO:0007669"/>
    <property type="project" value="UniProtKB-KW"/>
</dbReference>
<dbReference type="CDD" id="cd00085">
    <property type="entry name" value="HNHc"/>
    <property type="match status" value="1"/>
</dbReference>
<keyword evidence="4" id="KW-1185">Reference proteome</keyword>
<feature type="region of interest" description="Disordered" evidence="1">
    <location>
        <begin position="1"/>
        <end position="20"/>
    </location>
</feature>
<dbReference type="PANTHER" id="PTHR14140:SF27">
    <property type="entry name" value="OS04G0289800 PROTEIN"/>
    <property type="match status" value="1"/>
</dbReference>
<feature type="domain" description="YDG" evidence="2">
    <location>
        <begin position="13"/>
        <end position="155"/>
    </location>
</feature>
<dbReference type="InterPro" id="IPR015947">
    <property type="entry name" value="PUA-like_sf"/>
</dbReference>
<dbReference type="Proteomes" id="UP000629371">
    <property type="component" value="Unassembled WGS sequence"/>
</dbReference>
<dbReference type="Gene3D" id="1.10.30.50">
    <property type="match status" value="1"/>
</dbReference>
<dbReference type="EMBL" id="JAERRI010000035">
    <property type="protein sequence ID" value="MBL1094869.1"/>
    <property type="molecule type" value="Genomic_DNA"/>
</dbReference>
<evidence type="ECO:0000313" key="3">
    <source>
        <dbReference type="EMBL" id="MBL1094869.1"/>
    </source>
</evidence>
<dbReference type="RefSeq" id="WP_201811747.1">
    <property type="nucleotide sequence ID" value="NZ_JAERRI010000035.1"/>
</dbReference>
<protein>
    <submittedName>
        <fullName evidence="3">HNH endonuclease</fullName>
    </submittedName>
</protein>
<dbReference type="SMART" id="SM00507">
    <property type="entry name" value="HNHc"/>
    <property type="match status" value="1"/>
</dbReference>
<dbReference type="InterPro" id="IPR003105">
    <property type="entry name" value="SRA_YDG"/>
</dbReference>
<keyword evidence="3" id="KW-0540">Nuclease</keyword>
<reference evidence="3 4" key="1">
    <citation type="submission" date="2021-01" db="EMBL/GenBank/DDBJ databases">
        <title>WGS of actinomycetes isolated from Thailand.</title>
        <authorList>
            <person name="Thawai C."/>
        </authorList>
    </citation>
    <scope>NUCLEOTIDE SEQUENCE [LARGE SCALE GENOMIC DNA]</scope>
    <source>
        <strain evidence="3 4">CH9-7</strain>
    </source>
</reference>
<accession>A0ABS1N4M9</accession>
<name>A0ABS1N4M9_9ACTN</name>
<dbReference type="PROSITE" id="PS51015">
    <property type="entry name" value="YDG"/>
    <property type="match status" value="1"/>
</dbReference>